<dbReference type="GO" id="GO:0016740">
    <property type="term" value="F:transferase activity"/>
    <property type="evidence" value="ECO:0007669"/>
    <property type="project" value="UniProtKB-KW"/>
</dbReference>
<proteinExistence type="predicted"/>
<dbReference type="RefSeq" id="WP_132378587.1">
    <property type="nucleotide sequence ID" value="NZ_SLZZ01000002.1"/>
</dbReference>
<dbReference type="Pfam" id="PF00923">
    <property type="entry name" value="TAL_FSA"/>
    <property type="match status" value="1"/>
</dbReference>
<keyword evidence="6" id="KW-1185">Reference proteome</keyword>
<comment type="subcellular location">
    <subcellularLocation>
        <location evidence="1">Cytoplasm</location>
    </subcellularLocation>
</comment>
<dbReference type="NCBIfam" id="NF009299">
    <property type="entry name" value="PRK12656.1"/>
    <property type="match status" value="1"/>
</dbReference>
<dbReference type="SUPFAM" id="SSF51569">
    <property type="entry name" value="Aldolase"/>
    <property type="match status" value="1"/>
</dbReference>
<keyword evidence="4" id="KW-0704">Schiff base</keyword>
<reference evidence="5 6" key="1">
    <citation type="submission" date="2019-03" db="EMBL/GenBank/DDBJ databases">
        <title>Genomic Encyclopedia of Type Strains, Phase IV (KMG-IV): sequencing the most valuable type-strain genomes for metagenomic binning, comparative biology and taxonomic classification.</title>
        <authorList>
            <person name="Goeker M."/>
        </authorList>
    </citation>
    <scope>NUCLEOTIDE SEQUENCE [LARGE SCALE GENOMIC DNA]</scope>
    <source>
        <strain evidence="5 6">DSM 29489</strain>
    </source>
</reference>
<protein>
    <submittedName>
        <fullName evidence="5">Fructose-6-phosphate aldolase 2</fullName>
    </submittedName>
</protein>
<dbReference type="EMBL" id="SLZZ01000002">
    <property type="protein sequence ID" value="TCS82336.1"/>
    <property type="molecule type" value="Genomic_DNA"/>
</dbReference>
<dbReference type="InterPro" id="IPR033919">
    <property type="entry name" value="TSA/FSA_arc/bac"/>
</dbReference>
<evidence type="ECO:0000313" key="6">
    <source>
        <dbReference type="Proteomes" id="UP000295726"/>
    </source>
</evidence>
<dbReference type="GO" id="GO:0005737">
    <property type="term" value="C:cytoplasm"/>
    <property type="evidence" value="ECO:0007669"/>
    <property type="project" value="UniProtKB-SubCell"/>
</dbReference>
<keyword evidence="3" id="KW-0808">Transferase</keyword>
<sequence>MEILLDTANLEKIRKYNDIYDITGVTSNPTILSREKAEFFPLLLEIRSIIGDKQLHVQVTGSTCEEMVKEAETITDKLGKNTYIKVPVNEEGIKSIKMLKSQGYKVTGTAIYMPQQAMLAASVGADYVAPYFNRMNNMNVDSKKALEEITWLFEHYHKDTKILAASFKNTHQIMDALLAGAHAVTASPELYTQMVESPVIDSAIAGFGADWEAVYGDKRIYEI</sequence>
<keyword evidence="2" id="KW-0963">Cytoplasm</keyword>
<dbReference type="FunFam" id="3.20.20.70:FF:000018">
    <property type="entry name" value="Probable transaldolase"/>
    <property type="match status" value="1"/>
</dbReference>
<dbReference type="OrthoDB" id="9807051at2"/>
<organism evidence="5 6">
    <name type="scientific">Muricomes intestini</name>
    <dbReference type="NCBI Taxonomy" id="1796634"/>
    <lineage>
        <taxon>Bacteria</taxon>
        <taxon>Bacillati</taxon>
        <taxon>Bacillota</taxon>
        <taxon>Clostridia</taxon>
        <taxon>Lachnospirales</taxon>
        <taxon>Lachnospiraceae</taxon>
        <taxon>Muricomes</taxon>
    </lineage>
</organism>
<dbReference type="GO" id="GO:0016832">
    <property type="term" value="F:aldehyde-lyase activity"/>
    <property type="evidence" value="ECO:0007669"/>
    <property type="project" value="InterPro"/>
</dbReference>
<dbReference type="Proteomes" id="UP000295726">
    <property type="component" value="Unassembled WGS sequence"/>
</dbReference>
<gene>
    <name evidence="5" type="ORF">EDD59_102205</name>
</gene>
<dbReference type="PROSITE" id="PS01054">
    <property type="entry name" value="TRANSALDOLASE_1"/>
    <property type="match status" value="1"/>
</dbReference>
<dbReference type="CDD" id="cd00956">
    <property type="entry name" value="Transaldolase_FSA"/>
    <property type="match status" value="1"/>
</dbReference>
<evidence type="ECO:0000256" key="3">
    <source>
        <dbReference type="ARBA" id="ARBA00022679"/>
    </source>
</evidence>
<evidence type="ECO:0000256" key="2">
    <source>
        <dbReference type="ARBA" id="ARBA00022490"/>
    </source>
</evidence>
<evidence type="ECO:0000256" key="1">
    <source>
        <dbReference type="ARBA" id="ARBA00004496"/>
    </source>
</evidence>
<evidence type="ECO:0000256" key="4">
    <source>
        <dbReference type="ARBA" id="ARBA00023270"/>
    </source>
</evidence>
<name>A0A4R3KG04_9FIRM</name>
<dbReference type="InterPro" id="IPR018225">
    <property type="entry name" value="Transaldolase_AS"/>
</dbReference>
<dbReference type="InterPro" id="IPR013785">
    <property type="entry name" value="Aldolase_TIM"/>
</dbReference>
<accession>A0A4R3KG04</accession>
<dbReference type="AlphaFoldDB" id="A0A4R3KG04"/>
<dbReference type="PANTHER" id="PTHR10683">
    <property type="entry name" value="TRANSALDOLASE"/>
    <property type="match status" value="1"/>
</dbReference>
<dbReference type="GO" id="GO:0005975">
    <property type="term" value="P:carbohydrate metabolic process"/>
    <property type="evidence" value="ECO:0007669"/>
    <property type="project" value="InterPro"/>
</dbReference>
<dbReference type="PANTHER" id="PTHR10683:SF28">
    <property type="entry name" value="TRANSALDOLASE C"/>
    <property type="match status" value="1"/>
</dbReference>
<dbReference type="Gene3D" id="3.20.20.70">
    <property type="entry name" value="Aldolase class I"/>
    <property type="match status" value="1"/>
</dbReference>
<evidence type="ECO:0000313" key="5">
    <source>
        <dbReference type="EMBL" id="TCS82336.1"/>
    </source>
</evidence>
<dbReference type="InterPro" id="IPR001585">
    <property type="entry name" value="TAL/FSA"/>
</dbReference>
<comment type="caution">
    <text evidence="5">The sequence shown here is derived from an EMBL/GenBank/DDBJ whole genome shotgun (WGS) entry which is preliminary data.</text>
</comment>